<sequence>MKARSCCFILALQLLSCVSEARLLPSLPGPEHVTPEPNHDLVSSESMREKYKTSASKIGSTPPICEHKCNGCSPCEAMQVPNTSRQHNHMGVQYANYEPESWKCKCGPSFYSP</sequence>
<dbReference type="EMBL" id="JAWXYG010000007">
    <property type="protein sequence ID" value="KAK4268162.1"/>
    <property type="molecule type" value="Genomic_DNA"/>
</dbReference>
<evidence type="ECO:0000256" key="7">
    <source>
        <dbReference type="RuleBase" id="RU367102"/>
    </source>
</evidence>
<keyword evidence="3 7" id="KW-0217">Developmental protein</keyword>
<evidence type="ECO:0000256" key="1">
    <source>
        <dbReference type="ARBA" id="ARBA00004613"/>
    </source>
</evidence>
<dbReference type="PANTHER" id="PTHR33109">
    <property type="entry name" value="EPIDERMAL PATTERNING FACTOR-LIKE PROTEIN 4"/>
    <property type="match status" value="1"/>
</dbReference>
<evidence type="ECO:0000313" key="10">
    <source>
        <dbReference type="Proteomes" id="UP001293593"/>
    </source>
</evidence>
<dbReference type="Pfam" id="PF17181">
    <property type="entry name" value="EPF"/>
    <property type="match status" value="1"/>
</dbReference>
<evidence type="ECO:0000256" key="8">
    <source>
        <dbReference type="SAM" id="MobiDB-lite"/>
    </source>
</evidence>
<gene>
    <name evidence="9" type="ORF">QN277_024851</name>
</gene>
<dbReference type="Proteomes" id="UP001293593">
    <property type="component" value="Unassembled WGS sequence"/>
</dbReference>
<reference evidence="9" key="1">
    <citation type="submission" date="2023-10" db="EMBL/GenBank/DDBJ databases">
        <title>Chromosome-level genome of the transformable northern wattle, Acacia crassicarpa.</title>
        <authorList>
            <person name="Massaro I."/>
            <person name="Sinha N.R."/>
            <person name="Poethig S."/>
            <person name="Leichty A.R."/>
        </authorList>
    </citation>
    <scope>NUCLEOTIDE SEQUENCE</scope>
    <source>
        <strain evidence="9">Acra3RX</strain>
        <tissue evidence="9">Leaf</tissue>
    </source>
</reference>
<keyword evidence="10" id="KW-1185">Reference proteome</keyword>
<feature type="signal peptide" evidence="7">
    <location>
        <begin position="1"/>
        <end position="21"/>
    </location>
</feature>
<dbReference type="PANTHER" id="PTHR33109:SF3">
    <property type="entry name" value="EPIDERMAL PATTERNING FACTOR-LIKE PROTEIN"/>
    <property type="match status" value="1"/>
</dbReference>
<keyword evidence="5 7" id="KW-0732">Signal</keyword>
<dbReference type="InterPro" id="IPR039455">
    <property type="entry name" value="EPFL"/>
</dbReference>
<evidence type="ECO:0000256" key="4">
    <source>
        <dbReference type="ARBA" id="ARBA00022525"/>
    </source>
</evidence>
<feature type="chain" id="PRO_5041766812" description="Epidermal patterning factor-like protein" evidence="7">
    <location>
        <begin position="22"/>
        <end position="113"/>
    </location>
</feature>
<organism evidence="9 10">
    <name type="scientific">Acacia crassicarpa</name>
    <name type="common">northern wattle</name>
    <dbReference type="NCBI Taxonomy" id="499986"/>
    <lineage>
        <taxon>Eukaryota</taxon>
        <taxon>Viridiplantae</taxon>
        <taxon>Streptophyta</taxon>
        <taxon>Embryophyta</taxon>
        <taxon>Tracheophyta</taxon>
        <taxon>Spermatophyta</taxon>
        <taxon>Magnoliopsida</taxon>
        <taxon>eudicotyledons</taxon>
        <taxon>Gunneridae</taxon>
        <taxon>Pentapetalae</taxon>
        <taxon>rosids</taxon>
        <taxon>fabids</taxon>
        <taxon>Fabales</taxon>
        <taxon>Fabaceae</taxon>
        <taxon>Caesalpinioideae</taxon>
        <taxon>mimosoid clade</taxon>
        <taxon>Acacieae</taxon>
        <taxon>Acacia</taxon>
    </lineage>
</organism>
<comment type="subcellular location">
    <subcellularLocation>
        <location evidence="1 7">Secreted</location>
    </subcellularLocation>
</comment>
<dbReference type="AlphaFoldDB" id="A0AAE1MHS4"/>
<comment type="function">
    <text evidence="7">Controls stomatal patterning.</text>
</comment>
<evidence type="ECO:0000256" key="6">
    <source>
        <dbReference type="ARBA" id="ARBA00023157"/>
    </source>
</evidence>
<dbReference type="GO" id="GO:0005576">
    <property type="term" value="C:extracellular region"/>
    <property type="evidence" value="ECO:0007669"/>
    <property type="project" value="UniProtKB-SubCell"/>
</dbReference>
<evidence type="ECO:0000313" key="9">
    <source>
        <dbReference type="EMBL" id="KAK4268162.1"/>
    </source>
</evidence>
<dbReference type="GO" id="GO:0010052">
    <property type="term" value="P:guard cell differentiation"/>
    <property type="evidence" value="ECO:0007669"/>
    <property type="project" value="UniProtKB-UniRule"/>
</dbReference>
<proteinExistence type="inferred from homology"/>
<protein>
    <recommendedName>
        <fullName evidence="7">Epidermal patterning factor-like protein</fullName>
    </recommendedName>
</protein>
<keyword evidence="4 7" id="KW-0964">Secreted</keyword>
<accession>A0AAE1MHS4</accession>
<comment type="caution">
    <text evidence="9">The sequence shown here is derived from an EMBL/GenBank/DDBJ whole genome shotgun (WGS) entry which is preliminary data.</text>
</comment>
<evidence type="ECO:0000256" key="2">
    <source>
        <dbReference type="ARBA" id="ARBA00008127"/>
    </source>
</evidence>
<evidence type="ECO:0000256" key="3">
    <source>
        <dbReference type="ARBA" id="ARBA00022473"/>
    </source>
</evidence>
<evidence type="ECO:0000256" key="5">
    <source>
        <dbReference type="ARBA" id="ARBA00022729"/>
    </source>
</evidence>
<feature type="region of interest" description="Disordered" evidence="8">
    <location>
        <begin position="28"/>
        <end position="59"/>
    </location>
</feature>
<comment type="similarity">
    <text evidence="2 7">Belongs to the plant cysteine rich small secretory peptide family. Epidermal patterning factor subfamily.</text>
</comment>
<keyword evidence="6" id="KW-1015">Disulfide bond</keyword>
<name>A0AAE1MHS4_9FABA</name>